<dbReference type="GeneID" id="97996353"/>
<accession>A0A3E2B0X4</accession>
<dbReference type="Pfam" id="PF00395">
    <property type="entry name" value="SLH"/>
    <property type="match status" value="2"/>
</dbReference>
<feature type="domain" description="SLH" evidence="3">
    <location>
        <begin position="27"/>
        <end position="90"/>
    </location>
</feature>
<dbReference type="InterPro" id="IPR001119">
    <property type="entry name" value="SLH_dom"/>
</dbReference>
<dbReference type="RefSeq" id="WP_117142950.1">
    <property type="nucleotide sequence ID" value="NZ_QIML01000038.1"/>
</dbReference>
<dbReference type="PROSITE" id="PS51272">
    <property type="entry name" value="SLH"/>
    <property type="match status" value="2"/>
</dbReference>
<evidence type="ECO:0000313" key="5">
    <source>
        <dbReference type="Proteomes" id="UP000260649"/>
    </source>
</evidence>
<dbReference type="OrthoDB" id="1856031at2"/>
<feature type="chain" id="PRO_5017792860" evidence="2">
    <location>
        <begin position="31"/>
        <end position="1001"/>
    </location>
</feature>
<feature type="domain" description="SLH" evidence="3">
    <location>
        <begin position="93"/>
        <end position="157"/>
    </location>
</feature>
<proteinExistence type="predicted"/>
<comment type="caution">
    <text evidence="4">The sequence shown here is derived from an EMBL/GenBank/DDBJ whole genome shotgun (WGS) entry which is preliminary data.</text>
</comment>
<dbReference type="AlphaFoldDB" id="A0A3E2B0X4"/>
<feature type="signal peptide" evidence="2">
    <location>
        <begin position="1"/>
        <end position="30"/>
    </location>
</feature>
<dbReference type="Proteomes" id="UP000260649">
    <property type="component" value="Unassembled WGS sequence"/>
</dbReference>
<keyword evidence="2" id="KW-0732">Signal</keyword>
<evidence type="ECO:0000259" key="3">
    <source>
        <dbReference type="PROSITE" id="PS51272"/>
    </source>
</evidence>
<evidence type="ECO:0000256" key="2">
    <source>
        <dbReference type="SAM" id="SignalP"/>
    </source>
</evidence>
<dbReference type="EMBL" id="QQRQ01000038">
    <property type="protein sequence ID" value="RFT05647.1"/>
    <property type="molecule type" value="Genomic_DNA"/>
</dbReference>
<evidence type="ECO:0000313" key="4">
    <source>
        <dbReference type="EMBL" id="RFT05647.1"/>
    </source>
</evidence>
<sequence length="1001" mass="107223">MDKGFPQKKVLSLVLCVAVMLSVMVMGAGAAFSDQDKIENTEAVNMCTALNIIGGYEDGSYHPERNIERSEITKMICVALNGGKEPNLAVPATPTFSDVRGSADAWAEKYIESCAAQGIVSGVGGGRFSPAGNVTGSQLAKMLLVALGYRADEANFTGNGWDTNVNVIATQKGLYEGLENMDVSAALTRDNAAQMIWNALQAVEVEYTYTLVTENGQLVSKVVVQDKAPATVGSNKYDYTLLYDKYKAVMTNDADTYDTLTMTKYKWNDKNGEYDYTFTDDENNEHTFSSAADYTALFAQQVNVVYKNTTDKPVYGIYAEDSQVLYEGIAGDIETNDQDSIKIDGVKYKVDDDKGLDGVEYYAENAYTAKKSTDAQNYYTVRVIDLDGDDEVDCVVYLPFTVAEVTYVGSKYIQASGKYEFEDCNIYDGIAKDDYAVIVSGTNTADGKDTLTKAEVVSGEVTVVNGDDYTIDGEVYTLASGVSNTNLELGNDVEAVVVNGYIFAAELVSGSISMDDVVYINGTEKKVSYGETTLMARAVFANGETAEIEIKSVDGSDAVTKGDDEATVIEVNDGLWAFEMDGDKYELKTISVGDDANFDTTTNNKTVGDDRIGGLRVNDNAVVFVKDGEGDVTVLTGADVKAWSEAARESVVAYANNTSGYAYVELAAITVEGDVPGSAYSDIYGYVVKTLGETQEDNTKYTSFLVWTGAENETIKVKTGNVKGDIEKGSFVKVSGDEISALNLATSAAAVAATDEETVSFIGNSTEYKITSDTKVIYVDTEAVAGEEGGSIAEATDHNQDGSFEKNVVYVVDTDNKDELLVLFVDTNNELKGTEPVVKTTVSAEGVLTVDEVLPTTSSTIYPVAENVEKLTSKNIGNVNGGLFSGFDLDSLKGKAATTVTVKIPVSGEKVAIRQTNKALAGASTDGRVSDGVKVAGYTDIRGDILELSVVVMQGENVKLEVVSNAKGTYGDDFETNNTAFGKEEGIVTYTIDTSGISFAK</sequence>
<gene>
    <name evidence="4" type="ORF">DV520_11480</name>
</gene>
<reference evidence="4 5" key="1">
    <citation type="submission" date="2018-07" db="EMBL/GenBank/DDBJ databases">
        <title>GABA Modulating Bacteria of the Human Gut Microbiota.</title>
        <authorList>
            <person name="Strandwitz P."/>
            <person name="Kim K.H."/>
            <person name="Terekhova D."/>
            <person name="Liu J.K."/>
            <person name="Sharma A."/>
            <person name="Levering J."/>
            <person name="Mcdonald D."/>
            <person name="Dietrich D."/>
            <person name="Ramadhar T.R."/>
            <person name="Lekbua A."/>
            <person name="Mroue N."/>
            <person name="Liston C."/>
            <person name="Stewart E.J."/>
            <person name="Dubin M.J."/>
            <person name="Zengler K."/>
            <person name="Knight R."/>
            <person name="Gilbert J.A."/>
            <person name="Clardy J."/>
            <person name="Lewis K."/>
        </authorList>
    </citation>
    <scope>NUCLEOTIDE SEQUENCE [LARGE SCALE GENOMIC DNA]</scope>
    <source>
        <strain evidence="4 5">KLE1738</strain>
    </source>
</reference>
<protein>
    <submittedName>
        <fullName evidence="4">S-layer homology domain-containing protein</fullName>
    </submittedName>
</protein>
<name>A0A3E2B0X4_9FIRM</name>
<keyword evidence="1" id="KW-0677">Repeat</keyword>
<keyword evidence="5" id="KW-1185">Reference proteome</keyword>
<organism evidence="4 5">
    <name type="scientific">Evtepia gabavorous</name>
    <dbReference type="NCBI Taxonomy" id="2211183"/>
    <lineage>
        <taxon>Bacteria</taxon>
        <taxon>Bacillati</taxon>
        <taxon>Bacillota</taxon>
        <taxon>Clostridia</taxon>
        <taxon>Eubacteriales</taxon>
        <taxon>Evtepia</taxon>
    </lineage>
</organism>
<evidence type="ECO:0000256" key="1">
    <source>
        <dbReference type="ARBA" id="ARBA00022737"/>
    </source>
</evidence>